<dbReference type="InterPro" id="IPR007484">
    <property type="entry name" value="Peptidase_M28"/>
</dbReference>
<reference evidence="4 5" key="1">
    <citation type="submission" date="2019-03" db="EMBL/GenBank/DDBJ databases">
        <title>Complete genome sequence of Paenisporosarcina antarctica CGMCC 1.6503T.</title>
        <authorList>
            <person name="Rong J.-C."/>
            <person name="Chi N.-Y."/>
            <person name="Zhang Q.-F."/>
        </authorList>
    </citation>
    <scope>NUCLEOTIDE SEQUENCE [LARGE SCALE GENOMIC DNA]</scope>
    <source>
        <strain evidence="4 5">CGMCC 1.6503</strain>
    </source>
</reference>
<dbReference type="SUPFAM" id="SSF52025">
    <property type="entry name" value="PA domain"/>
    <property type="match status" value="1"/>
</dbReference>
<organism evidence="4 5">
    <name type="scientific">Paenisporosarcina antarctica</name>
    <dbReference type="NCBI Taxonomy" id="417367"/>
    <lineage>
        <taxon>Bacteria</taxon>
        <taxon>Bacillati</taxon>
        <taxon>Bacillota</taxon>
        <taxon>Bacilli</taxon>
        <taxon>Bacillales</taxon>
        <taxon>Caryophanaceae</taxon>
        <taxon>Paenisporosarcina</taxon>
    </lineage>
</organism>
<dbReference type="RefSeq" id="WP_134211559.1">
    <property type="nucleotide sequence ID" value="NZ_CP038015.1"/>
</dbReference>
<feature type="chain" id="PRO_5020998703" evidence="1">
    <location>
        <begin position="26"/>
        <end position="452"/>
    </location>
</feature>
<accession>A0A4P7A1C1</accession>
<dbReference type="Pfam" id="PF04389">
    <property type="entry name" value="Peptidase_M28"/>
    <property type="match status" value="1"/>
</dbReference>
<dbReference type="InterPro" id="IPR045175">
    <property type="entry name" value="M28_fam"/>
</dbReference>
<dbReference type="AlphaFoldDB" id="A0A4P7A1C1"/>
<evidence type="ECO:0000256" key="1">
    <source>
        <dbReference type="SAM" id="SignalP"/>
    </source>
</evidence>
<feature type="domain" description="PA" evidence="2">
    <location>
        <begin position="130"/>
        <end position="214"/>
    </location>
</feature>
<proteinExistence type="predicted"/>
<dbReference type="PANTHER" id="PTHR12147">
    <property type="entry name" value="METALLOPEPTIDASE M28 FAMILY MEMBER"/>
    <property type="match status" value="1"/>
</dbReference>
<dbReference type="EMBL" id="CP038015">
    <property type="protein sequence ID" value="QBP42820.1"/>
    <property type="molecule type" value="Genomic_DNA"/>
</dbReference>
<dbReference type="KEGG" id="panc:E2636_17475"/>
<name>A0A4P7A1C1_9BACL</name>
<dbReference type="Gene3D" id="3.40.630.10">
    <property type="entry name" value="Zn peptidases"/>
    <property type="match status" value="1"/>
</dbReference>
<feature type="signal peptide" evidence="1">
    <location>
        <begin position="1"/>
        <end position="25"/>
    </location>
</feature>
<evidence type="ECO:0000313" key="5">
    <source>
        <dbReference type="Proteomes" id="UP000294292"/>
    </source>
</evidence>
<keyword evidence="1" id="KW-0732">Signal</keyword>
<evidence type="ECO:0000313" key="4">
    <source>
        <dbReference type="EMBL" id="QBP42820.1"/>
    </source>
</evidence>
<evidence type="ECO:0000259" key="3">
    <source>
        <dbReference type="Pfam" id="PF04389"/>
    </source>
</evidence>
<dbReference type="OrthoDB" id="9762302at2"/>
<dbReference type="Gene3D" id="3.50.30.30">
    <property type="match status" value="1"/>
</dbReference>
<evidence type="ECO:0000259" key="2">
    <source>
        <dbReference type="Pfam" id="PF02225"/>
    </source>
</evidence>
<gene>
    <name evidence="4" type="ORF">E2636_17475</name>
</gene>
<dbReference type="PANTHER" id="PTHR12147:SF26">
    <property type="entry name" value="PEPTIDASE M28 DOMAIN-CONTAINING PROTEIN"/>
    <property type="match status" value="1"/>
</dbReference>
<dbReference type="SUPFAM" id="SSF53187">
    <property type="entry name" value="Zn-dependent exopeptidases"/>
    <property type="match status" value="1"/>
</dbReference>
<sequence>MKKSIFKVIFVAILALGTVAPIATLATHYTSTQVEKSVNLENTILQTIDSDSMFNNIKFLSKSPRVAGTEQEDDAVAYIKKNFESYGYKTEVQAFTFTDYTAPHTIKLSIDRFTKSLDPQALEYSISGQVSGEIVTAGLGKVEELQYLNLTGKIALLERGEISFNDKMSNVIAKGAVGVIFYNNVPGIIMGSLGEVNKALVPAVLLTEAEGDELVKHINKKPITHASITIKGSKSQKNISHNVIATKMPTSNLKQVNKSSKIDKDIIVISAHHDSVAGAPGANDNASGAAMTLELSRVMKNIPSETEIRFITFGAEEFGLLGSTHYVANLTKDEISRISANFNLDMVGSKDAGELILQTADGKQNLVTQQAQAASTKLNGEPTPVNQGDRSDHVPFANVGIPSALFIHNPAEPWYHKPEDKIDKISKEKLQDVAEIVSIALWNQIRIDHQVK</sequence>
<dbReference type="GO" id="GO:0006508">
    <property type="term" value="P:proteolysis"/>
    <property type="evidence" value="ECO:0007669"/>
    <property type="project" value="InterPro"/>
</dbReference>
<dbReference type="InterPro" id="IPR003137">
    <property type="entry name" value="PA_domain"/>
</dbReference>
<protein>
    <submittedName>
        <fullName evidence="4">DUF4910 domain-containing protein</fullName>
    </submittedName>
</protein>
<feature type="domain" description="Peptidase M28" evidence="3">
    <location>
        <begin position="259"/>
        <end position="438"/>
    </location>
</feature>
<dbReference type="InterPro" id="IPR046450">
    <property type="entry name" value="PA_dom_sf"/>
</dbReference>
<dbReference type="Pfam" id="PF02225">
    <property type="entry name" value="PA"/>
    <property type="match status" value="1"/>
</dbReference>
<keyword evidence="5" id="KW-1185">Reference proteome</keyword>
<dbReference type="GO" id="GO:0008235">
    <property type="term" value="F:metalloexopeptidase activity"/>
    <property type="evidence" value="ECO:0007669"/>
    <property type="project" value="InterPro"/>
</dbReference>
<dbReference type="Proteomes" id="UP000294292">
    <property type="component" value="Chromosome"/>
</dbReference>